<dbReference type="AlphaFoldDB" id="A0A4P9Z786"/>
<evidence type="ECO:0000313" key="2">
    <source>
        <dbReference type="Proteomes" id="UP000268321"/>
    </source>
</evidence>
<reference evidence="2" key="1">
    <citation type="journal article" date="2018" name="Nat. Microbiol.">
        <title>Leveraging single-cell genomics to expand the fungal tree of life.</title>
        <authorList>
            <person name="Ahrendt S.R."/>
            <person name="Quandt C.A."/>
            <person name="Ciobanu D."/>
            <person name="Clum A."/>
            <person name="Salamov A."/>
            <person name="Andreopoulos B."/>
            <person name="Cheng J.F."/>
            <person name="Woyke T."/>
            <person name="Pelin A."/>
            <person name="Henrissat B."/>
            <person name="Reynolds N.K."/>
            <person name="Benny G.L."/>
            <person name="Smith M.E."/>
            <person name="James T.Y."/>
            <person name="Grigoriev I.V."/>
        </authorList>
    </citation>
    <scope>NUCLEOTIDE SEQUENCE [LARGE SCALE GENOMIC DNA]</scope>
    <source>
        <strain evidence="2">Baker2002</strain>
    </source>
</reference>
<proteinExistence type="predicted"/>
<dbReference type="Proteomes" id="UP000268321">
    <property type="component" value="Unassembled WGS sequence"/>
</dbReference>
<dbReference type="OrthoDB" id="410920at2759"/>
<sequence>MIDWNWYRALALLDIPAISNETKTHVRNLMAVVDALLVRKEKRRLVTDLLHDKNFFWIREVLPPSVLEFDCIQRDEAVFDSSRSCRSLVQYD</sequence>
<name>A0A4P9Z786_9ASCO</name>
<accession>A0A4P9Z786</accession>
<dbReference type="EMBL" id="ML004865">
    <property type="protein sequence ID" value="RKP28544.1"/>
    <property type="molecule type" value="Genomic_DNA"/>
</dbReference>
<evidence type="ECO:0000313" key="1">
    <source>
        <dbReference type="EMBL" id="RKP28544.1"/>
    </source>
</evidence>
<protein>
    <submittedName>
        <fullName evidence="1">Uncharacterized protein</fullName>
    </submittedName>
</protein>
<keyword evidence="2" id="KW-1185">Reference proteome</keyword>
<gene>
    <name evidence="1" type="ORF">METBISCDRAFT_29067</name>
</gene>
<organism evidence="1 2">
    <name type="scientific">Metschnikowia bicuspidata</name>
    <dbReference type="NCBI Taxonomy" id="27322"/>
    <lineage>
        <taxon>Eukaryota</taxon>
        <taxon>Fungi</taxon>
        <taxon>Dikarya</taxon>
        <taxon>Ascomycota</taxon>
        <taxon>Saccharomycotina</taxon>
        <taxon>Pichiomycetes</taxon>
        <taxon>Metschnikowiaceae</taxon>
        <taxon>Metschnikowia</taxon>
    </lineage>
</organism>